<evidence type="ECO:0000313" key="3">
    <source>
        <dbReference type="Proteomes" id="UP001337655"/>
    </source>
</evidence>
<proteinExistence type="predicted"/>
<dbReference type="PANTHER" id="PTHR42791:SF2">
    <property type="entry name" value="N-ACETYLTRANSFERASE DOMAIN-CONTAINING PROTEIN"/>
    <property type="match status" value="1"/>
</dbReference>
<keyword evidence="3" id="KW-1185">Reference proteome</keyword>
<evidence type="ECO:0000259" key="1">
    <source>
        <dbReference type="PROSITE" id="PS51186"/>
    </source>
</evidence>
<comment type="caution">
    <text evidence="2">The sequence shown here is derived from an EMBL/GenBank/DDBJ whole genome shotgun (WGS) entry which is preliminary data.</text>
</comment>
<name>A0AAV9PGQ1_9PEZI</name>
<organism evidence="2 3">
    <name type="scientific">Saxophila tyrrhenica</name>
    <dbReference type="NCBI Taxonomy" id="1690608"/>
    <lineage>
        <taxon>Eukaryota</taxon>
        <taxon>Fungi</taxon>
        <taxon>Dikarya</taxon>
        <taxon>Ascomycota</taxon>
        <taxon>Pezizomycotina</taxon>
        <taxon>Dothideomycetes</taxon>
        <taxon>Dothideomycetidae</taxon>
        <taxon>Mycosphaerellales</taxon>
        <taxon>Extremaceae</taxon>
        <taxon>Saxophila</taxon>
    </lineage>
</organism>
<evidence type="ECO:0000313" key="2">
    <source>
        <dbReference type="EMBL" id="KAK5173069.1"/>
    </source>
</evidence>
<dbReference type="GO" id="GO:0016747">
    <property type="term" value="F:acyltransferase activity, transferring groups other than amino-acyl groups"/>
    <property type="evidence" value="ECO:0007669"/>
    <property type="project" value="InterPro"/>
</dbReference>
<dbReference type="AlphaFoldDB" id="A0AAV9PGQ1"/>
<dbReference type="Proteomes" id="UP001337655">
    <property type="component" value="Unassembled WGS sequence"/>
</dbReference>
<dbReference type="EMBL" id="JAVRRT010000004">
    <property type="protein sequence ID" value="KAK5173069.1"/>
    <property type="molecule type" value="Genomic_DNA"/>
</dbReference>
<dbReference type="PANTHER" id="PTHR42791">
    <property type="entry name" value="GNAT FAMILY ACETYLTRANSFERASE"/>
    <property type="match status" value="1"/>
</dbReference>
<dbReference type="Gene3D" id="3.40.630.30">
    <property type="match status" value="1"/>
</dbReference>
<dbReference type="GeneID" id="89924538"/>
<dbReference type="RefSeq" id="XP_064661787.1">
    <property type="nucleotide sequence ID" value="XM_064800448.1"/>
</dbReference>
<dbReference type="Pfam" id="PF00583">
    <property type="entry name" value="Acetyltransf_1"/>
    <property type="match status" value="1"/>
</dbReference>
<dbReference type="InterPro" id="IPR016181">
    <property type="entry name" value="Acyl_CoA_acyltransferase"/>
</dbReference>
<feature type="domain" description="N-acetyltransferase" evidence="1">
    <location>
        <begin position="56"/>
        <end position="207"/>
    </location>
</feature>
<dbReference type="CDD" id="cd04301">
    <property type="entry name" value="NAT_SF"/>
    <property type="match status" value="1"/>
</dbReference>
<dbReference type="PROSITE" id="PS51186">
    <property type="entry name" value="GNAT"/>
    <property type="match status" value="1"/>
</dbReference>
<reference evidence="2 3" key="1">
    <citation type="submission" date="2023-08" db="EMBL/GenBank/DDBJ databases">
        <title>Black Yeasts Isolated from many extreme environments.</title>
        <authorList>
            <person name="Coleine C."/>
            <person name="Stajich J.E."/>
            <person name="Selbmann L."/>
        </authorList>
    </citation>
    <scope>NUCLEOTIDE SEQUENCE [LARGE SCALE GENOMIC DNA]</scope>
    <source>
        <strain evidence="2 3">CCFEE 5935</strain>
    </source>
</reference>
<dbReference type="SUPFAM" id="SSF55729">
    <property type="entry name" value="Acyl-CoA N-acyltransferases (Nat)"/>
    <property type="match status" value="1"/>
</dbReference>
<dbReference type="InterPro" id="IPR052523">
    <property type="entry name" value="Trichothecene_AcTrans"/>
</dbReference>
<dbReference type="InterPro" id="IPR000182">
    <property type="entry name" value="GNAT_dom"/>
</dbReference>
<sequence length="217" mass="25069">MLRPLNRHSGDLCTPPISPLCWPVDPSDGHSALLRLQYSTANERAFFLRDPTAHPMKVCSAETGELMSYARWNFFPDGYDFERDECVDAEEFLPEEGRGVMRVELYRGLRQGMMRLRREWQPKGEGSWVLMSMVTRECWRGQGAAKLLIEWGLQRAREDGVPAYLEASVEGKPVYERHGFQQVGELVPWDMRPHGIDVTFDIAKMAYYPDSHEERSK</sequence>
<gene>
    <name evidence="2" type="ORF">LTR77_003191</name>
</gene>
<accession>A0AAV9PGQ1</accession>
<protein>
    <recommendedName>
        <fullName evidence="1">N-acetyltransferase domain-containing protein</fullName>
    </recommendedName>
</protein>